<dbReference type="Pfam" id="PF13377">
    <property type="entry name" value="Peripla_BP_3"/>
    <property type="match status" value="1"/>
</dbReference>
<keyword evidence="1" id="KW-0805">Transcription regulation</keyword>
<evidence type="ECO:0000256" key="1">
    <source>
        <dbReference type="ARBA" id="ARBA00023015"/>
    </source>
</evidence>
<evidence type="ECO:0000256" key="3">
    <source>
        <dbReference type="ARBA" id="ARBA00023163"/>
    </source>
</evidence>
<dbReference type="InterPro" id="IPR028082">
    <property type="entry name" value="Peripla_BP_I"/>
</dbReference>
<comment type="caution">
    <text evidence="5">The sequence shown here is derived from an EMBL/GenBank/DDBJ whole genome shotgun (WGS) entry which is preliminary data.</text>
</comment>
<dbReference type="SMART" id="SM00354">
    <property type="entry name" value="HTH_LACI"/>
    <property type="match status" value="1"/>
</dbReference>
<proteinExistence type="predicted"/>
<accession>A0ABW0BRA8</accession>
<evidence type="ECO:0000313" key="6">
    <source>
        <dbReference type="Proteomes" id="UP001596087"/>
    </source>
</evidence>
<dbReference type="InterPro" id="IPR000843">
    <property type="entry name" value="HTH_LacI"/>
</dbReference>
<protein>
    <submittedName>
        <fullName evidence="5">LacI family DNA-binding transcriptional regulator</fullName>
    </submittedName>
</protein>
<dbReference type="PANTHER" id="PTHR30146">
    <property type="entry name" value="LACI-RELATED TRANSCRIPTIONAL REPRESSOR"/>
    <property type="match status" value="1"/>
</dbReference>
<dbReference type="Gene3D" id="1.10.260.40">
    <property type="entry name" value="lambda repressor-like DNA-binding domains"/>
    <property type="match status" value="1"/>
</dbReference>
<reference evidence="6" key="1">
    <citation type="journal article" date="2019" name="Int. J. Syst. Evol. Microbiol.">
        <title>The Global Catalogue of Microorganisms (GCM) 10K type strain sequencing project: providing services to taxonomists for standard genome sequencing and annotation.</title>
        <authorList>
            <consortium name="The Broad Institute Genomics Platform"/>
            <consortium name="The Broad Institute Genome Sequencing Center for Infectious Disease"/>
            <person name="Wu L."/>
            <person name="Ma J."/>
        </authorList>
    </citation>
    <scope>NUCLEOTIDE SEQUENCE [LARGE SCALE GENOMIC DNA]</scope>
    <source>
        <strain evidence="6">DFY41</strain>
    </source>
</reference>
<gene>
    <name evidence="5" type="ORF">ACFPGP_22260</name>
</gene>
<feature type="domain" description="HTH lacI-type" evidence="4">
    <location>
        <begin position="19"/>
        <end position="73"/>
    </location>
</feature>
<evidence type="ECO:0000259" key="4">
    <source>
        <dbReference type="PROSITE" id="PS50932"/>
    </source>
</evidence>
<dbReference type="InterPro" id="IPR046335">
    <property type="entry name" value="LacI/GalR-like_sensor"/>
</dbReference>
<name>A0ABW0BRA8_9ACTN</name>
<dbReference type="GO" id="GO:0003677">
    <property type="term" value="F:DNA binding"/>
    <property type="evidence" value="ECO:0007669"/>
    <property type="project" value="UniProtKB-KW"/>
</dbReference>
<evidence type="ECO:0000313" key="5">
    <source>
        <dbReference type="EMBL" id="MFC5179417.1"/>
    </source>
</evidence>
<organism evidence="5 6">
    <name type="scientific">Nocardioides taihuensis</name>
    <dbReference type="NCBI Taxonomy" id="1835606"/>
    <lineage>
        <taxon>Bacteria</taxon>
        <taxon>Bacillati</taxon>
        <taxon>Actinomycetota</taxon>
        <taxon>Actinomycetes</taxon>
        <taxon>Propionibacteriales</taxon>
        <taxon>Nocardioidaceae</taxon>
        <taxon>Nocardioides</taxon>
    </lineage>
</organism>
<dbReference type="RefSeq" id="WP_378593524.1">
    <property type="nucleotide sequence ID" value="NZ_JBHSKD010000027.1"/>
</dbReference>
<keyword evidence="3" id="KW-0804">Transcription</keyword>
<dbReference type="EMBL" id="JBHSKD010000027">
    <property type="protein sequence ID" value="MFC5179417.1"/>
    <property type="molecule type" value="Genomic_DNA"/>
</dbReference>
<dbReference type="SUPFAM" id="SSF53822">
    <property type="entry name" value="Periplasmic binding protein-like I"/>
    <property type="match status" value="1"/>
</dbReference>
<dbReference type="PROSITE" id="PS50932">
    <property type="entry name" value="HTH_LACI_2"/>
    <property type="match status" value="1"/>
</dbReference>
<sequence length="351" mass="38014">MARRAPRTDDNEEGAARRPTIHDVAANLGVSLSTVSLALNGKGTISEQTRQRVVAEAARVGYVAHPMARGLRAGRTNVLALSVRSLDFGGSYRPEGVDHFSRVAGAAAFTALDRGFRLMLVPSTDAPGDEDPRWADGYVIEDPRSNDPLVERLVMDGIPVVTIGWDPAHKSRTAWVSNDDKSATRQVLDLLAARGGRDIVFVSGTEPNSWNDVARRTYRAWAREHGRTPRVLRLPEDGGVEAGARLATELMGQPDAPDAVFCQTGRHAGGFAYRCREMGLEVPRDLLIAAGNDAEQARNSDPPITAVDLGAESLGREAVELLADIILDGSTERSRVVPARLIERASTRTRR</sequence>
<dbReference type="InterPro" id="IPR010982">
    <property type="entry name" value="Lambda_DNA-bd_dom_sf"/>
</dbReference>
<keyword evidence="6" id="KW-1185">Reference proteome</keyword>
<dbReference type="Pfam" id="PF00356">
    <property type="entry name" value="LacI"/>
    <property type="match status" value="1"/>
</dbReference>
<dbReference type="CDD" id="cd01392">
    <property type="entry name" value="HTH_LacI"/>
    <property type="match status" value="1"/>
</dbReference>
<dbReference type="Gene3D" id="3.40.50.2300">
    <property type="match status" value="2"/>
</dbReference>
<keyword evidence="2 5" id="KW-0238">DNA-binding</keyword>
<dbReference type="SUPFAM" id="SSF47413">
    <property type="entry name" value="lambda repressor-like DNA-binding domains"/>
    <property type="match status" value="1"/>
</dbReference>
<dbReference type="PANTHER" id="PTHR30146:SF153">
    <property type="entry name" value="LACTOSE OPERON REPRESSOR"/>
    <property type="match status" value="1"/>
</dbReference>
<evidence type="ECO:0000256" key="2">
    <source>
        <dbReference type="ARBA" id="ARBA00023125"/>
    </source>
</evidence>
<dbReference type="Proteomes" id="UP001596087">
    <property type="component" value="Unassembled WGS sequence"/>
</dbReference>